<accession>A0ACB9M6X2</accession>
<protein>
    <submittedName>
        <fullName evidence="1">Uncharacterized protein</fullName>
    </submittedName>
</protein>
<dbReference type="EMBL" id="CM042889">
    <property type="protein sequence ID" value="KAI4319217.1"/>
    <property type="molecule type" value="Genomic_DNA"/>
</dbReference>
<proteinExistence type="predicted"/>
<gene>
    <name evidence="1" type="ORF">MLD38_032844</name>
</gene>
<evidence type="ECO:0000313" key="1">
    <source>
        <dbReference type="EMBL" id="KAI4319217.1"/>
    </source>
</evidence>
<organism evidence="1 2">
    <name type="scientific">Melastoma candidum</name>
    <dbReference type="NCBI Taxonomy" id="119954"/>
    <lineage>
        <taxon>Eukaryota</taxon>
        <taxon>Viridiplantae</taxon>
        <taxon>Streptophyta</taxon>
        <taxon>Embryophyta</taxon>
        <taxon>Tracheophyta</taxon>
        <taxon>Spermatophyta</taxon>
        <taxon>Magnoliopsida</taxon>
        <taxon>eudicotyledons</taxon>
        <taxon>Gunneridae</taxon>
        <taxon>Pentapetalae</taxon>
        <taxon>rosids</taxon>
        <taxon>malvids</taxon>
        <taxon>Myrtales</taxon>
        <taxon>Melastomataceae</taxon>
        <taxon>Melastomatoideae</taxon>
        <taxon>Melastomateae</taxon>
        <taxon>Melastoma</taxon>
    </lineage>
</organism>
<reference evidence="2" key="1">
    <citation type="journal article" date="2023" name="Front. Plant Sci.">
        <title>Chromosomal-level genome assembly of Melastoma candidum provides insights into trichome evolution.</title>
        <authorList>
            <person name="Zhong Y."/>
            <person name="Wu W."/>
            <person name="Sun C."/>
            <person name="Zou P."/>
            <person name="Liu Y."/>
            <person name="Dai S."/>
            <person name="Zhou R."/>
        </authorList>
    </citation>
    <scope>NUCLEOTIDE SEQUENCE [LARGE SCALE GENOMIC DNA]</scope>
</reference>
<dbReference type="Proteomes" id="UP001057402">
    <property type="component" value="Chromosome 10"/>
</dbReference>
<keyword evidence="2" id="KW-1185">Reference proteome</keyword>
<comment type="caution">
    <text evidence="1">The sequence shown here is derived from an EMBL/GenBank/DDBJ whole genome shotgun (WGS) entry which is preliminary data.</text>
</comment>
<name>A0ACB9M6X2_9MYRT</name>
<sequence length="68" mass="7360">MPLGVEKSCSASFGRTKPPPRESNARRTWRKRSDDDDVLIDLFDHPNGGVDPPGSVEGFELSDAGADC</sequence>
<evidence type="ECO:0000313" key="2">
    <source>
        <dbReference type="Proteomes" id="UP001057402"/>
    </source>
</evidence>